<evidence type="ECO:0000256" key="1">
    <source>
        <dbReference type="ARBA" id="ARBA00022485"/>
    </source>
</evidence>
<dbReference type="PROSITE" id="PS00198">
    <property type="entry name" value="4FE4S_FER_1"/>
    <property type="match status" value="2"/>
</dbReference>
<dbReference type="GO" id="GO:0046872">
    <property type="term" value="F:metal ion binding"/>
    <property type="evidence" value="ECO:0007669"/>
    <property type="project" value="UniProtKB-KW"/>
</dbReference>
<dbReference type="InterPro" id="IPR017896">
    <property type="entry name" value="4Fe4S_Fe-S-bd"/>
</dbReference>
<dbReference type="Proteomes" id="UP000001106">
    <property type="component" value="Chromosome"/>
</dbReference>
<feature type="domain" description="4Fe-4S ferredoxin-type" evidence="5">
    <location>
        <begin position="36"/>
        <end position="65"/>
    </location>
</feature>
<dbReference type="Pfam" id="PF14697">
    <property type="entry name" value="Fer4_21"/>
    <property type="match status" value="1"/>
</dbReference>
<protein>
    <submittedName>
        <fullName evidence="6">4Fe-4S ferredoxin iron-sulfur binding domain protein</fullName>
    </submittedName>
</protein>
<evidence type="ECO:0000313" key="6">
    <source>
        <dbReference type="EMBL" id="ABR56448.1"/>
    </source>
</evidence>
<dbReference type="KEGG" id="mae:Maeo_0866"/>
<dbReference type="InterPro" id="IPR050572">
    <property type="entry name" value="Fe-S_Ferredoxin"/>
</dbReference>
<dbReference type="eggNOG" id="arCOG02587">
    <property type="taxonomic scope" value="Archaea"/>
</dbReference>
<reference evidence="6" key="1">
    <citation type="submission" date="2007-06" db="EMBL/GenBank/DDBJ databases">
        <title>Complete sequence of Methanococcus aeolicus Nankai-3.</title>
        <authorList>
            <consortium name="US DOE Joint Genome Institute"/>
            <person name="Copeland A."/>
            <person name="Lucas S."/>
            <person name="Lapidus A."/>
            <person name="Barry K."/>
            <person name="Glavina del Rio T."/>
            <person name="Dalin E."/>
            <person name="Tice H."/>
            <person name="Pitluck S."/>
            <person name="Chain P."/>
            <person name="Malfatti S."/>
            <person name="Shin M."/>
            <person name="Vergez L."/>
            <person name="Schmutz J."/>
            <person name="Larimer F."/>
            <person name="Land M."/>
            <person name="Hauser L."/>
            <person name="Kyrpides N."/>
            <person name="Lykidis A."/>
            <person name="Sieprawska-Lupa M."/>
            <person name="Whitman W.B."/>
            <person name="Richardson P."/>
        </authorList>
    </citation>
    <scope>NUCLEOTIDE SEQUENCE [LARGE SCALE GENOMIC DNA]</scope>
    <source>
        <strain evidence="6">Nankai-3</strain>
    </source>
</reference>
<dbReference type="GeneID" id="5326550"/>
<gene>
    <name evidence="6" type="ordered locus">Maeo_0866</name>
</gene>
<keyword evidence="4" id="KW-0411">Iron-sulfur</keyword>
<dbReference type="HOGENOM" id="CLU_139698_5_5_2"/>
<evidence type="ECO:0000256" key="2">
    <source>
        <dbReference type="ARBA" id="ARBA00022723"/>
    </source>
</evidence>
<name>A6UVC6_META3</name>
<evidence type="ECO:0000256" key="4">
    <source>
        <dbReference type="ARBA" id="ARBA00023014"/>
    </source>
</evidence>
<accession>A6UVC6</accession>
<sequence>MTIEVIVDRDKCTGCGKCYAVCPKAGKIFKKDKNGKYYAYDTKFCFKCYACTGRCPVNAIIVRSKEEEKNENKNKEKIKL</sequence>
<evidence type="ECO:0000313" key="7">
    <source>
        <dbReference type="Proteomes" id="UP000001106"/>
    </source>
</evidence>
<dbReference type="InterPro" id="IPR017900">
    <property type="entry name" value="4Fe4S_Fe_S_CS"/>
</dbReference>
<evidence type="ECO:0000256" key="3">
    <source>
        <dbReference type="ARBA" id="ARBA00023004"/>
    </source>
</evidence>
<dbReference type="GO" id="GO:0051539">
    <property type="term" value="F:4 iron, 4 sulfur cluster binding"/>
    <property type="evidence" value="ECO:0007669"/>
    <property type="project" value="UniProtKB-KW"/>
</dbReference>
<evidence type="ECO:0000259" key="5">
    <source>
        <dbReference type="PROSITE" id="PS51379"/>
    </source>
</evidence>
<dbReference type="EMBL" id="CP000743">
    <property type="protein sequence ID" value="ABR56448.1"/>
    <property type="molecule type" value="Genomic_DNA"/>
</dbReference>
<dbReference type="PANTHER" id="PTHR43687:SF1">
    <property type="entry name" value="FERREDOXIN III"/>
    <property type="match status" value="1"/>
</dbReference>
<dbReference type="GO" id="GO:0016491">
    <property type="term" value="F:oxidoreductase activity"/>
    <property type="evidence" value="ECO:0007669"/>
    <property type="project" value="UniProtKB-ARBA"/>
</dbReference>
<keyword evidence="1" id="KW-0004">4Fe-4S</keyword>
<keyword evidence="7" id="KW-1185">Reference proteome</keyword>
<keyword evidence="2" id="KW-0479">Metal-binding</keyword>
<dbReference type="STRING" id="419665.Maeo_0866"/>
<dbReference type="PROSITE" id="PS51379">
    <property type="entry name" value="4FE4S_FER_2"/>
    <property type="match status" value="2"/>
</dbReference>
<keyword evidence="3" id="KW-0408">Iron</keyword>
<dbReference type="AlphaFoldDB" id="A6UVC6"/>
<proteinExistence type="predicted"/>
<dbReference type="SUPFAM" id="SSF54862">
    <property type="entry name" value="4Fe-4S ferredoxins"/>
    <property type="match status" value="1"/>
</dbReference>
<feature type="domain" description="4Fe-4S ferredoxin-type" evidence="5">
    <location>
        <begin position="3"/>
        <end position="33"/>
    </location>
</feature>
<dbReference type="PANTHER" id="PTHR43687">
    <property type="entry name" value="ADENYLYLSULFATE REDUCTASE, BETA SUBUNIT"/>
    <property type="match status" value="1"/>
</dbReference>
<dbReference type="Gene3D" id="3.30.70.20">
    <property type="match status" value="2"/>
</dbReference>
<organism evidence="6 7">
    <name type="scientific">Methanococcus aeolicus (strain ATCC BAA-1280 / DSM 17508 / OCM 812 / Nankai-3)</name>
    <dbReference type="NCBI Taxonomy" id="419665"/>
    <lineage>
        <taxon>Archaea</taxon>
        <taxon>Methanobacteriati</taxon>
        <taxon>Methanobacteriota</taxon>
        <taxon>Methanomada group</taxon>
        <taxon>Methanococci</taxon>
        <taxon>Methanococcales</taxon>
        <taxon>Methanococcaceae</taxon>
        <taxon>Methanococcus</taxon>
    </lineage>
</organism>
<dbReference type="OrthoDB" id="5583at2157"/>
<dbReference type="RefSeq" id="WP_011973580.1">
    <property type="nucleotide sequence ID" value="NC_009635.1"/>
</dbReference>